<protein>
    <submittedName>
        <fullName evidence="1">Unnamed protein product</fullName>
    </submittedName>
</protein>
<reference evidence="1" key="1">
    <citation type="submission" date="2023-04" db="EMBL/GenBank/DDBJ databases">
        <title>Phytophthora lilii NBRC 32176.</title>
        <authorList>
            <person name="Ichikawa N."/>
            <person name="Sato H."/>
            <person name="Tonouchi N."/>
        </authorList>
    </citation>
    <scope>NUCLEOTIDE SEQUENCE</scope>
    <source>
        <strain evidence="1">NBRC 32176</strain>
    </source>
</reference>
<comment type="caution">
    <text evidence="1">The sequence shown here is derived from an EMBL/GenBank/DDBJ whole genome shotgun (WGS) entry which is preliminary data.</text>
</comment>
<keyword evidence="2" id="KW-1185">Reference proteome</keyword>
<dbReference type="OrthoDB" id="129571at2759"/>
<dbReference type="EMBL" id="BSXW01000959">
    <property type="protein sequence ID" value="GMF32139.1"/>
    <property type="molecule type" value="Genomic_DNA"/>
</dbReference>
<dbReference type="AlphaFoldDB" id="A0A9W6X5W2"/>
<sequence length="188" mass="19526">MVMPWLAQHDPLINWRKRTVVRFGNAGQSVEDTTDRAIVSDGPGNAARASGDVCGLSAQTATSVAVSDDSVSRCERVSPASNLIGSALQGSATSGYRGDDAVSSGGVDNLIGSDLQGFSTSRLWGDDGASTNWVDVRIQSDMRGNPAIRHGCDETTSTQGVDANLIGSSSTGIGVESAATRRLREPTL</sequence>
<name>A0A9W6X5W2_9STRA</name>
<evidence type="ECO:0000313" key="1">
    <source>
        <dbReference type="EMBL" id="GMF32139.1"/>
    </source>
</evidence>
<proteinExistence type="predicted"/>
<evidence type="ECO:0000313" key="2">
    <source>
        <dbReference type="Proteomes" id="UP001165083"/>
    </source>
</evidence>
<organism evidence="1 2">
    <name type="scientific">Phytophthora lilii</name>
    <dbReference type="NCBI Taxonomy" id="2077276"/>
    <lineage>
        <taxon>Eukaryota</taxon>
        <taxon>Sar</taxon>
        <taxon>Stramenopiles</taxon>
        <taxon>Oomycota</taxon>
        <taxon>Peronosporomycetes</taxon>
        <taxon>Peronosporales</taxon>
        <taxon>Peronosporaceae</taxon>
        <taxon>Phytophthora</taxon>
    </lineage>
</organism>
<gene>
    <name evidence="1" type="ORF">Plil01_001376000</name>
</gene>
<dbReference type="Proteomes" id="UP001165083">
    <property type="component" value="Unassembled WGS sequence"/>
</dbReference>
<accession>A0A9W6X5W2</accession>